<name>A0A1V9Y0Y5_9ACAR</name>
<keyword evidence="2" id="KW-1185">Reference proteome</keyword>
<organism evidence="1 2">
    <name type="scientific">Tropilaelaps mercedesae</name>
    <dbReference type="NCBI Taxonomy" id="418985"/>
    <lineage>
        <taxon>Eukaryota</taxon>
        <taxon>Metazoa</taxon>
        <taxon>Ecdysozoa</taxon>
        <taxon>Arthropoda</taxon>
        <taxon>Chelicerata</taxon>
        <taxon>Arachnida</taxon>
        <taxon>Acari</taxon>
        <taxon>Parasitiformes</taxon>
        <taxon>Mesostigmata</taxon>
        <taxon>Gamasina</taxon>
        <taxon>Dermanyssoidea</taxon>
        <taxon>Laelapidae</taxon>
        <taxon>Tropilaelaps</taxon>
    </lineage>
</organism>
<protein>
    <submittedName>
        <fullName evidence="1">Uncharacterized protein</fullName>
    </submittedName>
</protein>
<evidence type="ECO:0000313" key="1">
    <source>
        <dbReference type="EMBL" id="OQR79394.1"/>
    </source>
</evidence>
<sequence length="137" mass="14651">MEARTRDVEMTKGITGSDAAANTAVVLLLTLASQMEVWLRPESAGDGIRADPESVRISLVATGPALGSDGSTRAGFLGHFLQEMTMTTLLLMAFVSRKKAESKEWCHEGVHRRVTLSPADAAAAAPTSWSTFSYIPL</sequence>
<dbReference type="AlphaFoldDB" id="A0A1V9Y0Y5"/>
<proteinExistence type="predicted"/>
<dbReference type="EMBL" id="MNPL01001154">
    <property type="protein sequence ID" value="OQR79394.1"/>
    <property type="molecule type" value="Genomic_DNA"/>
</dbReference>
<evidence type="ECO:0000313" key="2">
    <source>
        <dbReference type="Proteomes" id="UP000192247"/>
    </source>
</evidence>
<dbReference type="InParanoid" id="A0A1V9Y0Y5"/>
<gene>
    <name evidence="1" type="ORF">BIW11_02563</name>
</gene>
<dbReference type="Proteomes" id="UP000192247">
    <property type="component" value="Unassembled WGS sequence"/>
</dbReference>
<comment type="caution">
    <text evidence="1">The sequence shown here is derived from an EMBL/GenBank/DDBJ whole genome shotgun (WGS) entry which is preliminary data.</text>
</comment>
<accession>A0A1V9Y0Y5</accession>
<reference evidence="1 2" key="1">
    <citation type="journal article" date="2017" name="Gigascience">
        <title>Draft genome of the honey bee ectoparasitic mite, Tropilaelaps mercedesae, is shaped by the parasitic life history.</title>
        <authorList>
            <person name="Dong X."/>
            <person name="Armstrong S.D."/>
            <person name="Xia D."/>
            <person name="Makepeace B.L."/>
            <person name="Darby A.C."/>
            <person name="Kadowaki T."/>
        </authorList>
    </citation>
    <scope>NUCLEOTIDE SEQUENCE [LARGE SCALE GENOMIC DNA]</scope>
    <source>
        <strain evidence="1">Wuxi-XJTLU</strain>
    </source>
</reference>